<comment type="caution">
    <text evidence="1">The sequence shown here is derived from an EMBL/GenBank/DDBJ whole genome shotgun (WGS) entry which is preliminary data.</text>
</comment>
<evidence type="ECO:0000313" key="2">
    <source>
        <dbReference type="Proteomes" id="UP001221757"/>
    </source>
</evidence>
<accession>A0AAD7G6Z7</accession>
<gene>
    <name evidence="1" type="ORF">B0H17DRAFT_1090166</name>
</gene>
<dbReference type="Proteomes" id="UP001221757">
    <property type="component" value="Unassembled WGS sequence"/>
</dbReference>
<dbReference type="EMBL" id="JARKIE010000212">
    <property type="protein sequence ID" value="KAJ7665772.1"/>
    <property type="molecule type" value="Genomic_DNA"/>
</dbReference>
<reference evidence="1" key="1">
    <citation type="submission" date="2023-03" db="EMBL/GenBank/DDBJ databases">
        <title>Massive genome expansion in bonnet fungi (Mycena s.s.) driven by repeated elements and novel gene families across ecological guilds.</title>
        <authorList>
            <consortium name="Lawrence Berkeley National Laboratory"/>
            <person name="Harder C.B."/>
            <person name="Miyauchi S."/>
            <person name="Viragh M."/>
            <person name="Kuo A."/>
            <person name="Thoen E."/>
            <person name="Andreopoulos B."/>
            <person name="Lu D."/>
            <person name="Skrede I."/>
            <person name="Drula E."/>
            <person name="Henrissat B."/>
            <person name="Morin E."/>
            <person name="Kohler A."/>
            <person name="Barry K."/>
            <person name="LaButti K."/>
            <person name="Morin E."/>
            <person name="Salamov A."/>
            <person name="Lipzen A."/>
            <person name="Mereny Z."/>
            <person name="Hegedus B."/>
            <person name="Baldrian P."/>
            <person name="Stursova M."/>
            <person name="Weitz H."/>
            <person name="Taylor A."/>
            <person name="Grigoriev I.V."/>
            <person name="Nagy L.G."/>
            <person name="Martin F."/>
            <person name="Kauserud H."/>
        </authorList>
    </citation>
    <scope>NUCLEOTIDE SEQUENCE</scope>
    <source>
        <strain evidence="1">CBHHK067</strain>
    </source>
</reference>
<organism evidence="1 2">
    <name type="scientific">Mycena rosella</name>
    <name type="common">Pink bonnet</name>
    <name type="synonym">Agaricus rosellus</name>
    <dbReference type="NCBI Taxonomy" id="1033263"/>
    <lineage>
        <taxon>Eukaryota</taxon>
        <taxon>Fungi</taxon>
        <taxon>Dikarya</taxon>
        <taxon>Basidiomycota</taxon>
        <taxon>Agaricomycotina</taxon>
        <taxon>Agaricomycetes</taxon>
        <taxon>Agaricomycetidae</taxon>
        <taxon>Agaricales</taxon>
        <taxon>Marasmiineae</taxon>
        <taxon>Mycenaceae</taxon>
        <taxon>Mycena</taxon>
    </lineage>
</organism>
<evidence type="ECO:0000313" key="1">
    <source>
        <dbReference type="EMBL" id="KAJ7665772.1"/>
    </source>
</evidence>
<keyword evidence="2" id="KW-1185">Reference proteome</keyword>
<dbReference type="AlphaFoldDB" id="A0AAD7G6Z7"/>
<name>A0AAD7G6Z7_MYCRO</name>
<proteinExistence type="predicted"/>
<protein>
    <submittedName>
        <fullName evidence="1">Uncharacterized protein</fullName>
    </submittedName>
</protein>
<sequence length="57" mass="6425">MCSSAWRACSWRGTMGALQELFQGEILRECSVRTVSRTTFVSIHPDVPRGHGVCWDI</sequence>